<dbReference type="EMBL" id="JAWXYG010000007">
    <property type="protein sequence ID" value="KAK4267142.1"/>
    <property type="molecule type" value="Genomic_DNA"/>
</dbReference>
<keyword evidence="3" id="KW-0812">Transmembrane</keyword>
<proteinExistence type="predicted"/>
<dbReference type="GO" id="GO:0005886">
    <property type="term" value="C:plasma membrane"/>
    <property type="evidence" value="ECO:0007669"/>
    <property type="project" value="TreeGrafter"/>
</dbReference>
<keyword evidence="5" id="KW-1185">Reference proteome</keyword>
<evidence type="ECO:0000256" key="1">
    <source>
        <dbReference type="ARBA" id="ARBA00004370"/>
    </source>
</evidence>
<evidence type="ECO:0000256" key="3">
    <source>
        <dbReference type="SAM" id="Phobius"/>
    </source>
</evidence>
<evidence type="ECO:0000313" key="5">
    <source>
        <dbReference type="Proteomes" id="UP001293593"/>
    </source>
</evidence>
<sequence>MEASNNPTRNSSNCFCCRELLSLHNFSFKKFCFFLFIFFIITFIIIGLSTFFVIIIVKPHKPVFSVREVKMDFYELDDDTNDRNPNNNLTTLLLSAVLSLTLNAENHNKFGLGFSPARFHVYHQDFPIGTIRIPRFFQPPHRDDVVVRCRVLLECVNVSKILAEASKSTAGYNESKGNVSEMKILGDAKAHLWFLHLNFLTIKLAMDCDMNVNLKDIVSASSKNEVHSTKMIKRRLAYALSNSQAITMKCVSALSI</sequence>
<evidence type="ECO:0000313" key="4">
    <source>
        <dbReference type="EMBL" id="KAK4267142.1"/>
    </source>
</evidence>
<gene>
    <name evidence="4" type="ORF">QN277_023965</name>
</gene>
<dbReference type="AlphaFoldDB" id="A0AAE1MGV8"/>
<dbReference type="GO" id="GO:0098542">
    <property type="term" value="P:defense response to other organism"/>
    <property type="evidence" value="ECO:0007669"/>
    <property type="project" value="InterPro"/>
</dbReference>
<reference evidence="4" key="1">
    <citation type="submission" date="2023-10" db="EMBL/GenBank/DDBJ databases">
        <title>Chromosome-level genome of the transformable northern wattle, Acacia crassicarpa.</title>
        <authorList>
            <person name="Massaro I."/>
            <person name="Sinha N.R."/>
            <person name="Poethig S."/>
            <person name="Leichty A.R."/>
        </authorList>
    </citation>
    <scope>NUCLEOTIDE SEQUENCE</scope>
    <source>
        <strain evidence="4">Acra3RX</strain>
        <tissue evidence="4">Leaf</tissue>
    </source>
</reference>
<keyword evidence="3" id="KW-1133">Transmembrane helix</keyword>
<accession>A0AAE1MGV8</accession>
<dbReference type="PANTHER" id="PTHR31234">
    <property type="entry name" value="LATE EMBRYOGENESIS ABUNDANT (LEA) HYDROXYPROLINE-RICH GLYCOPROTEIN FAMILY"/>
    <property type="match status" value="1"/>
</dbReference>
<comment type="caution">
    <text evidence="4">The sequence shown here is derived from an EMBL/GenBank/DDBJ whole genome shotgun (WGS) entry which is preliminary data.</text>
</comment>
<evidence type="ECO:0000256" key="2">
    <source>
        <dbReference type="ARBA" id="ARBA00023136"/>
    </source>
</evidence>
<dbReference type="PANTHER" id="PTHR31234:SF54">
    <property type="entry name" value="LATE EMBRYOGENESIS ABUNDANT PROTEIN LEA-2 SUBGROUP DOMAIN-CONTAINING PROTEIN"/>
    <property type="match status" value="1"/>
</dbReference>
<dbReference type="Proteomes" id="UP001293593">
    <property type="component" value="Unassembled WGS sequence"/>
</dbReference>
<keyword evidence="2 3" id="KW-0472">Membrane</keyword>
<evidence type="ECO:0008006" key="6">
    <source>
        <dbReference type="Google" id="ProtNLM"/>
    </source>
</evidence>
<name>A0AAE1MGV8_9FABA</name>
<organism evidence="4 5">
    <name type="scientific">Acacia crassicarpa</name>
    <name type="common">northern wattle</name>
    <dbReference type="NCBI Taxonomy" id="499986"/>
    <lineage>
        <taxon>Eukaryota</taxon>
        <taxon>Viridiplantae</taxon>
        <taxon>Streptophyta</taxon>
        <taxon>Embryophyta</taxon>
        <taxon>Tracheophyta</taxon>
        <taxon>Spermatophyta</taxon>
        <taxon>Magnoliopsida</taxon>
        <taxon>eudicotyledons</taxon>
        <taxon>Gunneridae</taxon>
        <taxon>Pentapetalae</taxon>
        <taxon>rosids</taxon>
        <taxon>fabids</taxon>
        <taxon>Fabales</taxon>
        <taxon>Fabaceae</taxon>
        <taxon>Caesalpinioideae</taxon>
        <taxon>mimosoid clade</taxon>
        <taxon>Acacieae</taxon>
        <taxon>Acacia</taxon>
    </lineage>
</organism>
<comment type="subcellular location">
    <subcellularLocation>
        <location evidence="1">Membrane</location>
    </subcellularLocation>
</comment>
<protein>
    <recommendedName>
        <fullName evidence="6">Late embryogenesis abundant protein LEA-2 subgroup domain-containing protein</fullName>
    </recommendedName>
</protein>
<feature type="transmembrane region" description="Helical" evidence="3">
    <location>
        <begin position="33"/>
        <end position="57"/>
    </location>
</feature>
<dbReference type="InterPro" id="IPR044839">
    <property type="entry name" value="NDR1-like"/>
</dbReference>